<dbReference type="InterPro" id="IPR051616">
    <property type="entry name" value="Cul2-RING_E3_ligase_SR"/>
</dbReference>
<gene>
    <name evidence="2" type="ORF">EJB05_21632</name>
</gene>
<dbReference type="EMBL" id="RWGY01000011">
    <property type="protein sequence ID" value="TVU30030.1"/>
    <property type="molecule type" value="Genomic_DNA"/>
</dbReference>
<keyword evidence="3" id="KW-1185">Reference proteome</keyword>
<proteinExistence type="predicted"/>
<dbReference type="Proteomes" id="UP000324897">
    <property type="component" value="Chromosome 1"/>
</dbReference>
<dbReference type="PANTHER" id="PTHR46224">
    <property type="entry name" value="ANKYRIN REPEAT FAMILY PROTEIN"/>
    <property type="match status" value="1"/>
</dbReference>
<dbReference type="InterPro" id="IPR002110">
    <property type="entry name" value="Ankyrin_rpt"/>
</dbReference>
<name>A0A5J9V3U6_9POAL</name>
<dbReference type="Gene3D" id="1.25.40.10">
    <property type="entry name" value="Tetratricopeptide repeat domain"/>
    <property type="match status" value="1"/>
</dbReference>
<dbReference type="AlphaFoldDB" id="A0A5J9V3U6"/>
<feature type="repeat" description="ANK" evidence="1">
    <location>
        <begin position="98"/>
        <end position="130"/>
    </location>
</feature>
<organism evidence="2 3">
    <name type="scientific">Eragrostis curvula</name>
    <name type="common">weeping love grass</name>
    <dbReference type="NCBI Taxonomy" id="38414"/>
    <lineage>
        <taxon>Eukaryota</taxon>
        <taxon>Viridiplantae</taxon>
        <taxon>Streptophyta</taxon>
        <taxon>Embryophyta</taxon>
        <taxon>Tracheophyta</taxon>
        <taxon>Spermatophyta</taxon>
        <taxon>Magnoliopsida</taxon>
        <taxon>Liliopsida</taxon>
        <taxon>Poales</taxon>
        <taxon>Poaceae</taxon>
        <taxon>PACMAD clade</taxon>
        <taxon>Chloridoideae</taxon>
        <taxon>Eragrostideae</taxon>
        <taxon>Eragrostidinae</taxon>
        <taxon>Eragrostis</taxon>
    </lineage>
</organism>
<comment type="caution">
    <text evidence="2">The sequence shown here is derived from an EMBL/GenBank/DDBJ whole genome shotgun (WGS) entry which is preliminary data.</text>
</comment>
<keyword evidence="1" id="KW-0040">ANK repeat</keyword>
<protein>
    <submittedName>
        <fullName evidence="2">Uncharacterized protein</fullName>
    </submittedName>
</protein>
<dbReference type="PANTHER" id="PTHR46224:SF68">
    <property type="entry name" value="OS08G0325400 PROTEIN"/>
    <property type="match status" value="1"/>
</dbReference>
<dbReference type="SMART" id="SM00028">
    <property type="entry name" value="TPR"/>
    <property type="match status" value="3"/>
</dbReference>
<dbReference type="Gramene" id="TVU30030">
    <property type="protein sequence ID" value="TVU30030"/>
    <property type="gene ID" value="EJB05_21632"/>
</dbReference>
<dbReference type="SUPFAM" id="SSF48452">
    <property type="entry name" value="TPR-like"/>
    <property type="match status" value="1"/>
</dbReference>
<dbReference type="PROSITE" id="PS50088">
    <property type="entry name" value="ANK_REPEAT"/>
    <property type="match status" value="2"/>
</dbReference>
<accession>A0A5J9V3U6</accession>
<dbReference type="Gene3D" id="1.25.40.20">
    <property type="entry name" value="Ankyrin repeat-containing domain"/>
    <property type="match status" value="2"/>
</dbReference>
<evidence type="ECO:0000313" key="2">
    <source>
        <dbReference type="EMBL" id="TVU30030.1"/>
    </source>
</evidence>
<dbReference type="PRINTS" id="PR01415">
    <property type="entry name" value="ANKYRIN"/>
</dbReference>
<sequence length="389" mass="42306">MAPTPRSAASMFSEPSIAAQLVNPLSHAAYNGDLHLFKKLVRLLELDEGKGSLREAVEASRADRGMWPLQHAALGGRLEVCRYLVEELRVDVDVPGDEGTTALMYAIYNEKTAVAKYLLDHGANPDKADGWSLTPLHHAAGLGNCEIVESLLAKGAHVDPIALRGTPQHLAANKGQAGKLDYYADVNKMDMIFPVTPLFLAIEATSVKCMKLLVEAGADVKADCILAALNDDTNIVSSECLSILMEAGANRDVPDNEEGMNKMNVADLKSLGSKAVERKDYLSASGFYSKAMVLDPEDATLFSNRSLCWLRMGDGQKALMDALECKKLRPDWTKACYRQGAALLLLKDYKSACDALFDGFKMDPENAEIEHALREAMESLKISQSAKAK</sequence>
<dbReference type="SUPFAM" id="SSF48403">
    <property type="entry name" value="Ankyrin repeat"/>
    <property type="match status" value="1"/>
</dbReference>
<dbReference type="InterPro" id="IPR011990">
    <property type="entry name" value="TPR-like_helical_dom_sf"/>
</dbReference>
<dbReference type="SMART" id="SM00248">
    <property type="entry name" value="ANK"/>
    <property type="match status" value="5"/>
</dbReference>
<dbReference type="InterPro" id="IPR036770">
    <property type="entry name" value="Ankyrin_rpt-contain_sf"/>
</dbReference>
<dbReference type="OrthoDB" id="630068at2759"/>
<feature type="repeat" description="ANK" evidence="1">
    <location>
        <begin position="131"/>
        <end position="159"/>
    </location>
</feature>
<dbReference type="Pfam" id="PF12796">
    <property type="entry name" value="Ank_2"/>
    <property type="match status" value="2"/>
</dbReference>
<evidence type="ECO:0000313" key="3">
    <source>
        <dbReference type="Proteomes" id="UP000324897"/>
    </source>
</evidence>
<dbReference type="PROSITE" id="PS50297">
    <property type="entry name" value="ANK_REP_REGION"/>
    <property type="match status" value="2"/>
</dbReference>
<dbReference type="InterPro" id="IPR019734">
    <property type="entry name" value="TPR_rpt"/>
</dbReference>
<evidence type="ECO:0000256" key="1">
    <source>
        <dbReference type="PROSITE-ProRule" id="PRU00023"/>
    </source>
</evidence>
<reference evidence="2 3" key="1">
    <citation type="journal article" date="2019" name="Sci. Rep.">
        <title>A high-quality genome of Eragrostis curvula grass provides insights into Poaceae evolution and supports new strategies to enhance forage quality.</title>
        <authorList>
            <person name="Carballo J."/>
            <person name="Santos B.A.C.M."/>
            <person name="Zappacosta D."/>
            <person name="Garbus I."/>
            <person name="Selva J.P."/>
            <person name="Gallo C.A."/>
            <person name="Diaz A."/>
            <person name="Albertini E."/>
            <person name="Caccamo M."/>
            <person name="Echenique V."/>
        </authorList>
    </citation>
    <scope>NUCLEOTIDE SEQUENCE [LARGE SCALE GENOMIC DNA]</scope>
    <source>
        <strain evidence="3">cv. Victoria</strain>
        <tissue evidence="2">Leaf</tissue>
    </source>
</reference>